<dbReference type="InterPro" id="IPR020449">
    <property type="entry name" value="Tscrpt_reg_AraC-type_HTH"/>
</dbReference>
<dbReference type="PANTHER" id="PTHR47504:SF5">
    <property type="entry name" value="RIGHT ORIGIN-BINDING PROTEIN"/>
    <property type="match status" value="1"/>
</dbReference>
<dbReference type="SMART" id="SM00342">
    <property type="entry name" value="HTH_ARAC"/>
    <property type="match status" value="1"/>
</dbReference>
<dbReference type="InterPro" id="IPR018060">
    <property type="entry name" value="HTH_AraC"/>
</dbReference>
<dbReference type="Pfam" id="PF12833">
    <property type="entry name" value="HTH_18"/>
    <property type="match status" value="1"/>
</dbReference>
<evidence type="ECO:0000256" key="2">
    <source>
        <dbReference type="ARBA" id="ARBA00023125"/>
    </source>
</evidence>
<comment type="caution">
    <text evidence="5">The sequence shown here is derived from an EMBL/GenBank/DDBJ whole genome shotgun (WGS) entry which is preliminary data.</text>
</comment>
<accession>A0A940WWG8</accession>
<dbReference type="InterPro" id="IPR029441">
    <property type="entry name" value="Cass2"/>
</dbReference>
<keyword evidence="6" id="KW-1185">Reference proteome</keyword>
<dbReference type="SUPFAM" id="SSF46689">
    <property type="entry name" value="Homeodomain-like"/>
    <property type="match status" value="2"/>
</dbReference>
<keyword evidence="2" id="KW-0238">DNA-binding</keyword>
<evidence type="ECO:0000256" key="1">
    <source>
        <dbReference type="ARBA" id="ARBA00023015"/>
    </source>
</evidence>
<keyword evidence="3" id="KW-0804">Transcription</keyword>
<evidence type="ECO:0000313" key="6">
    <source>
        <dbReference type="Proteomes" id="UP000678228"/>
    </source>
</evidence>
<dbReference type="PROSITE" id="PS00041">
    <property type="entry name" value="HTH_ARAC_FAMILY_1"/>
    <property type="match status" value="1"/>
</dbReference>
<dbReference type="Gene3D" id="3.20.80.10">
    <property type="entry name" value="Regulatory factor, effector binding domain"/>
    <property type="match status" value="1"/>
</dbReference>
<dbReference type="GO" id="GO:0043565">
    <property type="term" value="F:sequence-specific DNA binding"/>
    <property type="evidence" value="ECO:0007669"/>
    <property type="project" value="InterPro"/>
</dbReference>
<organism evidence="5 6">
    <name type="scientific">Halalkalibacter suaedae</name>
    <dbReference type="NCBI Taxonomy" id="2822140"/>
    <lineage>
        <taxon>Bacteria</taxon>
        <taxon>Bacillati</taxon>
        <taxon>Bacillota</taxon>
        <taxon>Bacilli</taxon>
        <taxon>Bacillales</taxon>
        <taxon>Bacillaceae</taxon>
        <taxon>Halalkalibacter</taxon>
    </lineage>
</organism>
<evidence type="ECO:0000259" key="4">
    <source>
        <dbReference type="PROSITE" id="PS01124"/>
    </source>
</evidence>
<dbReference type="Proteomes" id="UP000678228">
    <property type="component" value="Unassembled WGS sequence"/>
</dbReference>
<sequence>MDYESCIQRTLNYIEEHLDEPITLETLSEIACFSPFHYHRIFQAMVGDSVMDYVRKRRLTFAAERLFYSNDKIMKIAIDSGFQYQESFNRAFKKMYGVSPKQYRNLVQISGPFHGKAYLISKQFLGGCKMEPVLRTKPAFHIIGYALKTKNTDGQNNRDIPEFWQQYIQNNLGCTIPNPINNADFGICTDFCPETGEFVYIIGMEVEEGTKALDGMVYRHFPEQEYAVFTTPVADTESFTASIQSTWNYIFTEWFQQSDYEHCGTVEFELYDERCIGPEKMMDIYIPVKKRAIEV</sequence>
<dbReference type="InterPro" id="IPR011256">
    <property type="entry name" value="Reg_factor_effector_dom_sf"/>
</dbReference>
<dbReference type="EMBL" id="JAGKSQ010000004">
    <property type="protein sequence ID" value="MBP3951618.1"/>
    <property type="molecule type" value="Genomic_DNA"/>
</dbReference>
<name>A0A940WWG8_9BACI</name>
<evidence type="ECO:0000256" key="3">
    <source>
        <dbReference type="ARBA" id="ARBA00023163"/>
    </source>
</evidence>
<keyword evidence="1" id="KW-0805">Transcription regulation</keyword>
<dbReference type="PRINTS" id="PR00032">
    <property type="entry name" value="HTHARAC"/>
</dbReference>
<reference evidence="5" key="1">
    <citation type="submission" date="2021-03" db="EMBL/GenBank/DDBJ databases">
        <title>Bacillus suaedae sp. nov., isolated from Suaeda aralocaspica.</title>
        <authorList>
            <person name="Lei R.F.R."/>
        </authorList>
    </citation>
    <scope>NUCLEOTIDE SEQUENCE</scope>
    <source>
        <strain evidence="5">YZJH907-2</strain>
    </source>
</reference>
<gene>
    <name evidence="5" type="ORF">J7W16_10765</name>
</gene>
<dbReference type="Gene3D" id="1.10.10.60">
    <property type="entry name" value="Homeodomain-like"/>
    <property type="match status" value="2"/>
</dbReference>
<dbReference type="PROSITE" id="PS01124">
    <property type="entry name" value="HTH_ARAC_FAMILY_2"/>
    <property type="match status" value="1"/>
</dbReference>
<dbReference type="PANTHER" id="PTHR47504">
    <property type="entry name" value="RIGHT ORIGIN-BINDING PROTEIN"/>
    <property type="match status" value="1"/>
</dbReference>
<dbReference type="AlphaFoldDB" id="A0A940WWG8"/>
<dbReference type="GO" id="GO:0003700">
    <property type="term" value="F:DNA-binding transcription factor activity"/>
    <property type="evidence" value="ECO:0007669"/>
    <property type="project" value="InterPro"/>
</dbReference>
<proteinExistence type="predicted"/>
<dbReference type="SMART" id="SM00871">
    <property type="entry name" value="AraC_E_bind"/>
    <property type="match status" value="1"/>
</dbReference>
<dbReference type="SUPFAM" id="SSF55136">
    <property type="entry name" value="Probable bacterial effector-binding domain"/>
    <property type="match status" value="1"/>
</dbReference>
<dbReference type="RefSeq" id="WP_210597317.1">
    <property type="nucleotide sequence ID" value="NZ_JAGKSQ010000004.1"/>
</dbReference>
<feature type="domain" description="HTH araC/xylS-type" evidence="4">
    <location>
        <begin position="8"/>
        <end position="106"/>
    </location>
</feature>
<dbReference type="Pfam" id="PF14526">
    <property type="entry name" value="Cass2"/>
    <property type="match status" value="1"/>
</dbReference>
<dbReference type="InterPro" id="IPR009057">
    <property type="entry name" value="Homeodomain-like_sf"/>
</dbReference>
<dbReference type="InterPro" id="IPR010499">
    <property type="entry name" value="AraC_E-bd"/>
</dbReference>
<protein>
    <submittedName>
        <fullName evidence="5">AraC family transcriptional regulator</fullName>
    </submittedName>
</protein>
<dbReference type="InterPro" id="IPR018062">
    <property type="entry name" value="HTH_AraC-typ_CS"/>
</dbReference>
<evidence type="ECO:0000313" key="5">
    <source>
        <dbReference type="EMBL" id="MBP3951618.1"/>
    </source>
</evidence>
<dbReference type="InterPro" id="IPR050959">
    <property type="entry name" value="MarA-like"/>
</dbReference>